<dbReference type="AlphaFoldDB" id="V2TXE1"/>
<evidence type="ECO:0000256" key="1">
    <source>
        <dbReference type="SAM" id="SignalP"/>
    </source>
</evidence>
<organism evidence="2 3">
    <name type="scientific">Acinetobacter nectaris CIP 110549</name>
    <dbReference type="NCBI Taxonomy" id="1392540"/>
    <lineage>
        <taxon>Bacteria</taxon>
        <taxon>Pseudomonadati</taxon>
        <taxon>Pseudomonadota</taxon>
        <taxon>Gammaproteobacteria</taxon>
        <taxon>Moraxellales</taxon>
        <taxon>Moraxellaceae</taxon>
        <taxon>Acinetobacter</taxon>
    </lineage>
</organism>
<name>V2TXE1_9GAMM</name>
<dbReference type="eggNOG" id="ENOG5033WVU">
    <property type="taxonomic scope" value="Bacteria"/>
</dbReference>
<gene>
    <name evidence="2" type="ORF">P256_00822</name>
</gene>
<keyword evidence="3" id="KW-1185">Reference proteome</keyword>
<dbReference type="PROSITE" id="PS51257">
    <property type="entry name" value="PROKAR_LIPOPROTEIN"/>
    <property type="match status" value="1"/>
</dbReference>
<feature type="chain" id="PRO_5004709985" description="Lipoprotein" evidence="1">
    <location>
        <begin position="19"/>
        <end position="187"/>
    </location>
</feature>
<accession>V2TXE1</accession>
<comment type="caution">
    <text evidence="2">The sequence shown here is derived from an EMBL/GenBank/DDBJ whole genome shotgun (WGS) entry which is preliminary data.</text>
</comment>
<reference evidence="2 3" key="1">
    <citation type="submission" date="2013-10" db="EMBL/GenBank/DDBJ databases">
        <title>The Genome Sequence of Acinetobacter nectaris CIP 110549.</title>
        <authorList>
            <consortium name="The Broad Institute Genomics Platform"/>
            <consortium name="The Broad Institute Genome Sequencing Center for Infectious Disease"/>
            <person name="Cerqueira G."/>
            <person name="Feldgarden M."/>
            <person name="Courvalin P."/>
            <person name="Grillot-Courvalin C."/>
            <person name="Clermont D."/>
            <person name="Rocha E."/>
            <person name="Yoon E.-J."/>
            <person name="Nemec A."/>
            <person name="Young S.K."/>
            <person name="Zeng Q."/>
            <person name="Gargeya S."/>
            <person name="Fitzgerald M."/>
            <person name="Abouelleil A."/>
            <person name="Alvarado L."/>
            <person name="Berlin A.M."/>
            <person name="Chapman S.B."/>
            <person name="Gainer-Dewar J."/>
            <person name="Goldberg J."/>
            <person name="Gnerre S."/>
            <person name="Griggs A."/>
            <person name="Gujja S."/>
            <person name="Hansen M."/>
            <person name="Howarth C."/>
            <person name="Imamovic A."/>
            <person name="Ireland A."/>
            <person name="Larimer J."/>
            <person name="McCowan C."/>
            <person name="Murphy C."/>
            <person name="Pearson M."/>
            <person name="Poon T.W."/>
            <person name="Priest M."/>
            <person name="Roberts A."/>
            <person name="Saif S."/>
            <person name="Shea T."/>
            <person name="Sykes S."/>
            <person name="Wortman J."/>
            <person name="Nusbaum C."/>
            <person name="Birren B."/>
        </authorList>
    </citation>
    <scope>NUCLEOTIDE SEQUENCE [LARGE SCALE GENOMIC DNA]</scope>
    <source>
        <strain evidence="2 3">CIP 110549</strain>
    </source>
</reference>
<dbReference type="OrthoDB" id="6712404at2"/>
<proteinExistence type="predicted"/>
<evidence type="ECO:0000313" key="2">
    <source>
        <dbReference type="EMBL" id="ESK40370.1"/>
    </source>
</evidence>
<dbReference type="EMBL" id="AYER01000003">
    <property type="protein sequence ID" value="ESK40370.1"/>
    <property type="molecule type" value="Genomic_DNA"/>
</dbReference>
<dbReference type="RefSeq" id="WP_023272404.1">
    <property type="nucleotide sequence ID" value="NZ_KI530712.1"/>
</dbReference>
<evidence type="ECO:0008006" key="4">
    <source>
        <dbReference type="Google" id="ProtNLM"/>
    </source>
</evidence>
<sequence length="187" mass="20582">MKKLILATLCASSVMLVACSKKPEATQQTEQQTQQAAPAPVSFSHDNVADIKADLKAVQELSNKKAQEGVKFQEEAMEAAKSGKEEQIQAMVGKMKVFVDSFNNELSALSLKSAEVNDLRIKMIESNNYGLQLAQESVTKTPDEKKMNDLQKQVNDVQQQMLDIMQKLQAKVGTLQQAASEVKPTKP</sequence>
<keyword evidence="1" id="KW-0732">Signal</keyword>
<dbReference type="PATRIC" id="fig|1392540.3.peg.794"/>
<feature type="signal peptide" evidence="1">
    <location>
        <begin position="1"/>
        <end position="18"/>
    </location>
</feature>
<dbReference type="Proteomes" id="UP000023785">
    <property type="component" value="Unassembled WGS sequence"/>
</dbReference>
<protein>
    <recommendedName>
        <fullName evidence="4">Lipoprotein</fullName>
    </recommendedName>
</protein>
<dbReference type="HOGENOM" id="CLU_125820_0_0_6"/>
<evidence type="ECO:0000313" key="3">
    <source>
        <dbReference type="Proteomes" id="UP000023785"/>
    </source>
</evidence>